<dbReference type="InterPro" id="IPR016024">
    <property type="entry name" value="ARM-type_fold"/>
</dbReference>
<feature type="domain" description="CLASP N-terminal" evidence="7">
    <location>
        <begin position="23"/>
        <end position="215"/>
    </location>
</feature>
<feature type="compositionally biased region" description="Basic residues" evidence="6">
    <location>
        <begin position="618"/>
        <end position="631"/>
    </location>
</feature>
<feature type="compositionally biased region" description="Polar residues" evidence="6">
    <location>
        <begin position="219"/>
        <end position="231"/>
    </location>
</feature>
<evidence type="ECO:0000256" key="1">
    <source>
        <dbReference type="ARBA" id="ARBA00004186"/>
    </source>
</evidence>
<keyword evidence="3" id="KW-0132">Cell division</keyword>
<dbReference type="InterPro" id="IPR024395">
    <property type="entry name" value="CLASP_N_dom"/>
</dbReference>
<dbReference type="GO" id="GO:0051301">
    <property type="term" value="P:cell division"/>
    <property type="evidence" value="ECO:0007669"/>
    <property type="project" value="UniProtKB-KW"/>
</dbReference>
<feature type="region of interest" description="Disordered" evidence="6">
    <location>
        <begin position="609"/>
        <end position="631"/>
    </location>
</feature>
<keyword evidence="5" id="KW-0498">Mitosis</keyword>
<feature type="compositionally biased region" description="Polar residues" evidence="6">
    <location>
        <begin position="251"/>
        <end position="266"/>
    </location>
</feature>
<evidence type="ECO:0000259" key="7">
    <source>
        <dbReference type="Pfam" id="PF12348"/>
    </source>
</evidence>
<dbReference type="Gene3D" id="1.25.10.10">
    <property type="entry name" value="Leucine-rich Repeat Variant"/>
    <property type="match status" value="1"/>
</dbReference>
<feature type="compositionally biased region" description="Low complexity" evidence="6">
    <location>
        <begin position="363"/>
        <end position="376"/>
    </location>
</feature>
<dbReference type="STRING" id="180088.A0A1J8PMX0"/>
<gene>
    <name evidence="8" type="ORF">AZE42_10899</name>
</gene>
<dbReference type="Proteomes" id="UP000183567">
    <property type="component" value="Unassembled WGS sequence"/>
</dbReference>
<keyword evidence="5" id="KW-0131">Cell cycle</keyword>
<evidence type="ECO:0000256" key="4">
    <source>
        <dbReference type="ARBA" id="ARBA00022701"/>
    </source>
</evidence>
<feature type="region of interest" description="Disordered" evidence="6">
    <location>
        <begin position="564"/>
        <end position="591"/>
    </location>
</feature>
<dbReference type="EMBL" id="LVVM01005465">
    <property type="protein sequence ID" value="OJA10470.1"/>
    <property type="molecule type" value="Genomic_DNA"/>
</dbReference>
<protein>
    <recommendedName>
        <fullName evidence="7">CLASP N-terminal domain-containing protein</fullName>
    </recommendedName>
</protein>
<evidence type="ECO:0000256" key="3">
    <source>
        <dbReference type="ARBA" id="ARBA00022618"/>
    </source>
</evidence>
<sequence>MSNKQSSSLKEVLQAVRRKVVIQETNDSWSTIEQGILHLTECCKNGGCESTAEMITGVRSLSRPLISAINSSRSRVSGSAIDLISALVAGLGPSFEPLISLFFPSLLGLCAQTSRLFTCRAKACVFAVIRGTQSPSLLPYLAEYLHHKSASLRLVAAEGILTYMDCVNPIHIDHHAHIIEDITRLTARDASADVRKAGAEISVAYKALLPDRVERFPASTVQFTSHQTTGRARQGVLPPRPKPAPSSMPSTSQRRNVTLPSVPTTKRPQRGGNVLTKACDDKPHASGGGRRVQAPLPKSSGTAIGKTSVATRIHSVSSTTAVTAGPSQTVFANTEHATRGTGSRIGKSGSHGPPSTEVQLQTSSQASRRSVVASRSGQEAVGQNKPVWGGRPKGAKPVVKAVSSKATAQADTLHIVDVRCPCTNAMASMCKVETPGSYSKTPQAFRTPLSSIQGKLLRTPSHVPQVVLRPSNRLPRAPRQQRRESICESPGDCSDVTLSFCDRPIRPFVSCLQRASTAAPPSHVVPVPRDVTRPYIDVGPKGESLYWARGTKFAVCMDDPQGAMAPSLSTSTTSDDVHISQDVSGPSHTDNLEGVQVSQFQFSLDAPISASSALPPQPHRKTRPSSRSRPVRKFCFEPATSPLSPVRETASISFTGNLRAILDILNIVMDDVML</sequence>
<keyword evidence="4" id="KW-0493">Microtubule</keyword>
<keyword evidence="9" id="KW-1185">Reference proteome</keyword>
<name>A0A1J8PMX0_9AGAM</name>
<evidence type="ECO:0000256" key="5">
    <source>
        <dbReference type="ARBA" id="ARBA00022776"/>
    </source>
</evidence>
<feature type="region of interest" description="Disordered" evidence="6">
    <location>
        <begin position="219"/>
        <end position="396"/>
    </location>
</feature>
<organism evidence="8 9">
    <name type="scientific">Rhizopogon vesiculosus</name>
    <dbReference type="NCBI Taxonomy" id="180088"/>
    <lineage>
        <taxon>Eukaryota</taxon>
        <taxon>Fungi</taxon>
        <taxon>Dikarya</taxon>
        <taxon>Basidiomycota</taxon>
        <taxon>Agaricomycotina</taxon>
        <taxon>Agaricomycetes</taxon>
        <taxon>Agaricomycetidae</taxon>
        <taxon>Boletales</taxon>
        <taxon>Suillineae</taxon>
        <taxon>Rhizopogonaceae</taxon>
        <taxon>Rhizopogon</taxon>
    </lineage>
</organism>
<dbReference type="AlphaFoldDB" id="A0A1J8PMX0"/>
<accession>A0A1J8PMX0</accession>
<comment type="caution">
    <text evidence="8">The sequence shown here is derived from an EMBL/GenBank/DDBJ whole genome shotgun (WGS) entry which is preliminary data.</text>
</comment>
<evidence type="ECO:0000313" key="9">
    <source>
        <dbReference type="Proteomes" id="UP000183567"/>
    </source>
</evidence>
<dbReference type="GO" id="GO:0005819">
    <property type="term" value="C:spindle"/>
    <property type="evidence" value="ECO:0007669"/>
    <property type="project" value="UniProtKB-SubCell"/>
</dbReference>
<reference evidence="8 9" key="1">
    <citation type="submission" date="2016-03" db="EMBL/GenBank/DDBJ databases">
        <title>Comparative genomics of the ectomycorrhizal sister species Rhizopogon vinicolor and Rhizopogon vesiculosus (Basidiomycota: Boletales) reveals a divergence of the mating type B locus.</title>
        <authorList>
            <person name="Mujic A.B."/>
            <person name="Kuo A."/>
            <person name="Tritt A."/>
            <person name="Lipzen A."/>
            <person name="Chen C."/>
            <person name="Johnson J."/>
            <person name="Sharma A."/>
            <person name="Barry K."/>
            <person name="Grigoriev I.V."/>
            <person name="Spatafora J.W."/>
        </authorList>
    </citation>
    <scope>NUCLEOTIDE SEQUENCE [LARGE SCALE GENOMIC DNA]</scope>
    <source>
        <strain evidence="8 9">AM-OR11-056</strain>
    </source>
</reference>
<dbReference type="InterPro" id="IPR011989">
    <property type="entry name" value="ARM-like"/>
</dbReference>
<dbReference type="GO" id="GO:0005874">
    <property type="term" value="C:microtubule"/>
    <property type="evidence" value="ECO:0007669"/>
    <property type="project" value="UniProtKB-KW"/>
</dbReference>
<evidence type="ECO:0000256" key="6">
    <source>
        <dbReference type="SAM" id="MobiDB-lite"/>
    </source>
</evidence>
<comment type="similarity">
    <text evidence="2">Belongs to the CLASP family.</text>
</comment>
<comment type="subcellular location">
    <subcellularLocation>
        <location evidence="1">Cytoplasm</location>
        <location evidence="1">Cytoskeleton</location>
        <location evidence="1">Spindle</location>
    </subcellularLocation>
</comment>
<evidence type="ECO:0000256" key="2">
    <source>
        <dbReference type="ARBA" id="ARBA00009549"/>
    </source>
</evidence>
<dbReference type="Pfam" id="PF12348">
    <property type="entry name" value="CLASP_N"/>
    <property type="match status" value="1"/>
</dbReference>
<dbReference type="SUPFAM" id="SSF48371">
    <property type="entry name" value="ARM repeat"/>
    <property type="match status" value="1"/>
</dbReference>
<proteinExistence type="inferred from homology"/>
<feature type="compositionally biased region" description="Polar residues" evidence="6">
    <location>
        <begin position="308"/>
        <end position="332"/>
    </location>
</feature>
<dbReference type="OrthoDB" id="10319329at2759"/>
<evidence type="ECO:0000313" key="8">
    <source>
        <dbReference type="EMBL" id="OJA10470.1"/>
    </source>
</evidence>